<evidence type="ECO:0000256" key="1">
    <source>
        <dbReference type="SAM" id="Phobius"/>
    </source>
</evidence>
<evidence type="ECO:0000313" key="2">
    <source>
        <dbReference type="EMBL" id="OBX05371.1"/>
    </source>
</evidence>
<evidence type="ECO:0000313" key="3">
    <source>
        <dbReference type="Proteomes" id="UP000092626"/>
    </source>
</evidence>
<gene>
    <name evidence="2" type="ORF">QV06_02700</name>
</gene>
<feature type="transmembrane region" description="Helical" evidence="1">
    <location>
        <begin position="55"/>
        <end position="73"/>
    </location>
</feature>
<dbReference type="RefSeq" id="WP_065236834.1">
    <property type="nucleotide sequence ID" value="NZ_JTJR01000010.1"/>
</dbReference>
<name>A0A1A7PUH6_9PAST</name>
<evidence type="ECO:0008006" key="4">
    <source>
        <dbReference type="Google" id="ProtNLM"/>
    </source>
</evidence>
<keyword evidence="1" id="KW-0472">Membrane</keyword>
<keyword evidence="1" id="KW-0812">Transmembrane</keyword>
<reference evidence="2 3" key="1">
    <citation type="submission" date="2014-11" db="EMBL/GenBank/DDBJ databases">
        <title>Pan-genome of Gallibacterium spp.</title>
        <authorList>
            <person name="Kudirkiene E."/>
            <person name="Bojesen A.M."/>
        </authorList>
    </citation>
    <scope>NUCLEOTIDE SEQUENCE [LARGE SCALE GENOMIC DNA]</scope>
    <source>
        <strain evidence="2 3">59/S3/89</strain>
    </source>
</reference>
<dbReference type="EMBL" id="JTJR01000010">
    <property type="protein sequence ID" value="OBX05371.1"/>
    <property type="molecule type" value="Genomic_DNA"/>
</dbReference>
<dbReference type="Proteomes" id="UP000092626">
    <property type="component" value="Unassembled WGS sequence"/>
</dbReference>
<comment type="caution">
    <text evidence="2">The sequence shown here is derived from an EMBL/GenBank/DDBJ whole genome shotgun (WGS) entry which is preliminary data.</text>
</comment>
<protein>
    <recommendedName>
        <fullName evidence="4">Zinc ribbon domain-containing protein</fullName>
    </recommendedName>
</protein>
<keyword evidence="1" id="KW-1133">Transmembrane helix</keyword>
<sequence>MLNCPHCEKKVDSSLSHCPFCQTPLHDEAAKQIYQQRIMQSTQERQELNKRSAKVQLVWLVIFAIVIAGLFWWKS</sequence>
<proteinExistence type="predicted"/>
<organism evidence="2 3">
    <name type="scientific">Gallibacterium genomosp. 3</name>
    <dbReference type="NCBI Taxonomy" id="505345"/>
    <lineage>
        <taxon>Bacteria</taxon>
        <taxon>Pseudomonadati</taxon>
        <taxon>Pseudomonadota</taxon>
        <taxon>Gammaproteobacteria</taxon>
        <taxon>Pasteurellales</taxon>
        <taxon>Pasteurellaceae</taxon>
        <taxon>Gallibacterium</taxon>
    </lineage>
</organism>
<accession>A0A1A7PUH6</accession>
<dbReference type="AlphaFoldDB" id="A0A1A7PUH6"/>